<dbReference type="OrthoDB" id="3041043at2759"/>
<evidence type="ECO:0000256" key="1">
    <source>
        <dbReference type="SAM" id="MobiDB-lite"/>
    </source>
</evidence>
<dbReference type="InParanoid" id="A0A409YTZ0"/>
<dbReference type="Proteomes" id="UP000284842">
    <property type="component" value="Unassembled WGS sequence"/>
</dbReference>
<sequence length="556" mass="62936">MEPPNFPTLRKGTCGDANSAPMEPPNFPTLRKGTCGDANSSSDHQRLMSALRSIDFAVPFNLHEVLSRPVPFKGETFQRYASGYSLVFGKILEATSQESPPYSVSPPLVRESLESLHGYCLWLQRQFETMRLAQVHTQPYFEFVEKVKQNIEETLKQWFVISTDIEFFSDLAQSGIPALNGLDAEFTPFMEEFDNSPLPDPLPSLPAPRSNATPPKWTELNNLHRVFFDQLSSTSLVAWSGACRENYHSIAAYARITFQLHVTLSLFLSFDEVQSLRAIMKERRAVISGSAALHFFSRTVLQISSDLDLYAEYTQEAPIILFLLSLGFSEVNERGAADYSPQFLPAGRPVLVGVRTYKRNGASIQLILCSACPFEAILHFHSTVVMNVLSFNKAYSLYPSYTFGRQSGIVNRVAFIETGCIWKYEERGWSFYDSRPVNYNVTAARDGHRFVGDSMTWVQQIYPPLPNSSDSIDLIEVNTWGTESCFLHGQWRLRFNYTTVKYPVIKSAYTISEHRMSLTIGRLLLPGKLSSPPETADGYQDYRLRNIIRALYSLEI</sequence>
<comment type="caution">
    <text evidence="2">The sequence shown here is derived from an EMBL/GenBank/DDBJ whole genome shotgun (WGS) entry which is preliminary data.</text>
</comment>
<evidence type="ECO:0000313" key="2">
    <source>
        <dbReference type="EMBL" id="PPR06495.1"/>
    </source>
</evidence>
<proteinExistence type="predicted"/>
<keyword evidence="3" id="KW-1185">Reference proteome</keyword>
<reference evidence="2 3" key="1">
    <citation type="journal article" date="2018" name="Evol. Lett.">
        <title>Horizontal gene cluster transfer increased hallucinogenic mushroom diversity.</title>
        <authorList>
            <person name="Reynolds H.T."/>
            <person name="Vijayakumar V."/>
            <person name="Gluck-Thaler E."/>
            <person name="Korotkin H.B."/>
            <person name="Matheny P.B."/>
            <person name="Slot J.C."/>
        </authorList>
    </citation>
    <scope>NUCLEOTIDE SEQUENCE [LARGE SCALE GENOMIC DNA]</scope>
    <source>
        <strain evidence="2 3">2629</strain>
    </source>
</reference>
<accession>A0A409YTZ0</accession>
<name>A0A409YTZ0_9AGAR</name>
<dbReference type="AlphaFoldDB" id="A0A409YTZ0"/>
<gene>
    <name evidence="2" type="ORF">CVT24_002576</name>
</gene>
<dbReference type="EMBL" id="NHTK01000640">
    <property type="protein sequence ID" value="PPR06495.1"/>
    <property type="molecule type" value="Genomic_DNA"/>
</dbReference>
<feature type="region of interest" description="Disordered" evidence="1">
    <location>
        <begin position="1"/>
        <end position="28"/>
    </location>
</feature>
<protein>
    <submittedName>
        <fullName evidence="2">Uncharacterized protein</fullName>
    </submittedName>
</protein>
<evidence type="ECO:0000313" key="3">
    <source>
        <dbReference type="Proteomes" id="UP000284842"/>
    </source>
</evidence>
<organism evidence="2 3">
    <name type="scientific">Panaeolus cyanescens</name>
    <dbReference type="NCBI Taxonomy" id="181874"/>
    <lineage>
        <taxon>Eukaryota</taxon>
        <taxon>Fungi</taxon>
        <taxon>Dikarya</taxon>
        <taxon>Basidiomycota</taxon>
        <taxon>Agaricomycotina</taxon>
        <taxon>Agaricomycetes</taxon>
        <taxon>Agaricomycetidae</taxon>
        <taxon>Agaricales</taxon>
        <taxon>Agaricineae</taxon>
        <taxon>Galeropsidaceae</taxon>
        <taxon>Panaeolus</taxon>
    </lineage>
</organism>